<dbReference type="SUPFAM" id="SSF56672">
    <property type="entry name" value="DNA/RNA polymerases"/>
    <property type="match status" value="1"/>
</dbReference>
<dbReference type="Proteomes" id="UP000887159">
    <property type="component" value="Unassembled WGS sequence"/>
</dbReference>
<dbReference type="PANTHER" id="PTHR37984">
    <property type="entry name" value="PROTEIN CBG26694"/>
    <property type="match status" value="1"/>
</dbReference>
<feature type="domain" description="Reverse transcriptase" evidence="8">
    <location>
        <begin position="1"/>
        <end position="106"/>
    </location>
</feature>
<dbReference type="InterPro" id="IPR041373">
    <property type="entry name" value="RT_RNaseH"/>
</dbReference>
<evidence type="ECO:0000256" key="2">
    <source>
        <dbReference type="ARBA" id="ARBA00022679"/>
    </source>
</evidence>
<protein>
    <recommendedName>
        <fullName evidence="1">RNA-directed DNA polymerase</fullName>
        <ecNumber evidence="1">2.7.7.49</ecNumber>
    </recommendedName>
</protein>
<evidence type="ECO:0000256" key="4">
    <source>
        <dbReference type="ARBA" id="ARBA00022722"/>
    </source>
</evidence>
<evidence type="ECO:0000256" key="3">
    <source>
        <dbReference type="ARBA" id="ARBA00022695"/>
    </source>
</evidence>
<keyword evidence="5" id="KW-0255">Endonuclease</keyword>
<dbReference type="CDD" id="cd01647">
    <property type="entry name" value="RT_LTR"/>
    <property type="match status" value="1"/>
</dbReference>
<dbReference type="PROSITE" id="PS50878">
    <property type="entry name" value="RT_POL"/>
    <property type="match status" value="1"/>
</dbReference>
<name>A0A8X6WG51_TRICX</name>
<gene>
    <name evidence="9" type="primary">pol</name>
    <name evidence="9" type="ORF">TNCV_2821341</name>
</gene>
<dbReference type="EC" id="2.7.7.49" evidence="1"/>
<dbReference type="GO" id="GO:0004519">
    <property type="term" value="F:endonuclease activity"/>
    <property type="evidence" value="ECO:0007669"/>
    <property type="project" value="UniProtKB-KW"/>
</dbReference>
<dbReference type="Pfam" id="PF00078">
    <property type="entry name" value="RVT_1"/>
    <property type="match status" value="1"/>
</dbReference>
<keyword evidence="10" id="KW-1185">Reference proteome</keyword>
<dbReference type="GO" id="GO:0016787">
    <property type="term" value="F:hydrolase activity"/>
    <property type="evidence" value="ECO:0007669"/>
    <property type="project" value="UniProtKB-KW"/>
</dbReference>
<dbReference type="InterPro" id="IPR000477">
    <property type="entry name" value="RT_dom"/>
</dbReference>
<dbReference type="FunFam" id="3.10.20.370:FF:000001">
    <property type="entry name" value="Retrovirus-related Pol polyprotein from transposon 17.6-like protein"/>
    <property type="match status" value="1"/>
</dbReference>
<dbReference type="Pfam" id="PF17917">
    <property type="entry name" value="RT_RNaseH"/>
    <property type="match status" value="1"/>
</dbReference>
<dbReference type="GO" id="GO:0003964">
    <property type="term" value="F:RNA-directed DNA polymerase activity"/>
    <property type="evidence" value="ECO:0007669"/>
    <property type="project" value="UniProtKB-KW"/>
</dbReference>
<evidence type="ECO:0000256" key="6">
    <source>
        <dbReference type="ARBA" id="ARBA00022801"/>
    </source>
</evidence>
<dbReference type="AlphaFoldDB" id="A0A8X6WG51"/>
<dbReference type="InterPro" id="IPR050951">
    <property type="entry name" value="Retrovirus_Pol_polyprotein"/>
</dbReference>
<dbReference type="Gene3D" id="3.30.70.270">
    <property type="match status" value="2"/>
</dbReference>
<evidence type="ECO:0000313" key="10">
    <source>
        <dbReference type="Proteomes" id="UP000887159"/>
    </source>
</evidence>
<dbReference type="CDD" id="cd09274">
    <property type="entry name" value="RNase_HI_RT_Ty3"/>
    <property type="match status" value="1"/>
</dbReference>
<evidence type="ECO:0000256" key="5">
    <source>
        <dbReference type="ARBA" id="ARBA00022759"/>
    </source>
</evidence>
<keyword evidence="2" id="KW-0808">Transferase</keyword>
<accession>A0A8X6WG51</accession>
<dbReference type="InterPro" id="IPR043128">
    <property type="entry name" value="Rev_trsase/Diguanyl_cyclase"/>
</dbReference>
<evidence type="ECO:0000259" key="8">
    <source>
        <dbReference type="PROSITE" id="PS50878"/>
    </source>
</evidence>
<comment type="caution">
    <text evidence="9">The sequence shown here is derived from an EMBL/GenBank/DDBJ whole genome shotgun (WGS) entry which is preliminary data.</text>
</comment>
<keyword evidence="6" id="KW-0378">Hydrolase</keyword>
<keyword evidence="3" id="KW-0548">Nucleotidyltransferase</keyword>
<sequence>MAVNPSDILKTAFIMKNGTYAFRGMLFGLSGVAPNFQKVINIILKPVIGKFVNVYMDDVIISSPSFTQHVEHLKEVFRLLHEAGVTLNKDKCKFGCDELKYLGLIINKEGIKTDETKVLAVVGMKSPRNSKEVSRFLGISQWYAKCIKNYADLCEPLYNLKRKLKIYLWSIEAQKAFDLVKGAITKAPVLKLPDIKKPFELFTDASSIGVGAVLNQEQRPVVFASRTLSATERNYAVTERGCLAVVWALNEFRTYLGFLPIKVVTDHAALTRLTHGKNLSNRMIRWALKLAEFNIEWQHRLGTQNAVADALSRNKVESIIGEKVNCSIIKDLVLSSRDQLIEEQRKDPELGHIYRYLEIPEDSSVNATICVNWFRDFRLIEGLLFYAKYAMSLGEMQM</sequence>
<evidence type="ECO:0000256" key="1">
    <source>
        <dbReference type="ARBA" id="ARBA00012493"/>
    </source>
</evidence>
<evidence type="ECO:0000256" key="7">
    <source>
        <dbReference type="ARBA" id="ARBA00022918"/>
    </source>
</evidence>
<dbReference type="EMBL" id="BMAU01021424">
    <property type="protein sequence ID" value="GFY34448.1"/>
    <property type="molecule type" value="Genomic_DNA"/>
</dbReference>
<keyword evidence="7" id="KW-0695">RNA-directed DNA polymerase</keyword>
<dbReference type="FunFam" id="3.30.70.270:FF:000003">
    <property type="entry name" value="Transposon Ty3-G Gag-Pol polyprotein"/>
    <property type="match status" value="1"/>
</dbReference>
<evidence type="ECO:0000313" key="9">
    <source>
        <dbReference type="EMBL" id="GFY34448.1"/>
    </source>
</evidence>
<dbReference type="PANTHER" id="PTHR37984:SF5">
    <property type="entry name" value="PROTEIN NYNRIN-LIKE"/>
    <property type="match status" value="1"/>
</dbReference>
<dbReference type="FunFam" id="3.30.70.270:FF:000020">
    <property type="entry name" value="Transposon Tf2-6 polyprotein-like Protein"/>
    <property type="match status" value="1"/>
</dbReference>
<dbReference type="Gene3D" id="3.10.10.10">
    <property type="entry name" value="HIV Type 1 Reverse Transcriptase, subunit A, domain 1"/>
    <property type="match status" value="1"/>
</dbReference>
<dbReference type="InterPro" id="IPR043502">
    <property type="entry name" value="DNA/RNA_pol_sf"/>
</dbReference>
<proteinExistence type="predicted"/>
<reference evidence="9" key="1">
    <citation type="submission" date="2020-08" db="EMBL/GenBank/DDBJ databases">
        <title>Multicomponent nature underlies the extraordinary mechanical properties of spider dragline silk.</title>
        <authorList>
            <person name="Kono N."/>
            <person name="Nakamura H."/>
            <person name="Mori M."/>
            <person name="Yoshida Y."/>
            <person name="Ohtoshi R."/>
            <person name="Malay A.D."/>
            <person name="Moran D.A.P."/>
            <person name="Tomita M."/>
            <person name="Numata K."/>
            <person name="Arakawa K."/>
        </authorList>
    </citation>
    <scope>NUCLEOTIDE SEQUENCE</scope>
</reference>
<keyword evidence="4" id="KW-0540">Nuclease</keyword>
<organism evidence="9 10">
    <name type="scientific">Trichonephila clavipes</name>
    <name type="common">Golden silk orbweaver</name>
    <name type="synonym">Nephila clavipes</name>
    <dbReference type="NCBI Taxonomy" id="2585209"/>
    <lineage>
        <taxon>Eukaryota</taxon>
        <taxon>Metazoa</taxon>
        <taxon>Ecdysozoa</taxon>
        <taxon>Arthropoda</taxon>
        <taxon>Chelicerata</taxon>
        <taxon>Arachnida</taxon>
        <taxon>Araneae</taxon>
        <taxon>Araneomorphae</taxon>
        <taxon>Entelegynae</taxon>
        <taxon>Araneoidea</taxon>
        <taxon>Nephilidae</taxon>
        <taxon>Trichonephila</taxon>
    </lineage>
</organism>